<feature type="domain" description="FAD-binding FR-type" evidence="1">
    <location>
        <begin position="10"/>
        <end position="135"/>
    </location>
</feature>
<dbReference type="InterPro" id="IPR017938">
    <property type="entry name" value="Riboflavin_synthase-like_b-brl"/>
</dbReference>
<dbReference type="InterPro" id="IPR013113">
    <property type="entry name" value="SIP_FAD-bd"/>
</dbReference>
<evidence type="ECO:0000313" key="2">
    <source>
        <dbReference type="EMBL" id="OQO89598.1"/>
    </source>
</evidence>
<dbReference type="InterPro" id="IPR017927">
    <property type="entry name" value="FAD-bd_FR_type"/>
</dbReference>
<dbReference type="Gene3D" id="3.40.50.80">
    <property type="entry name" value="Nucleotide-binding domain of ferredoxin-NADP reductase (FNR) module"/>
    <property type="match status" value="1"/>
</dbReference>
<organism evidence="2 3">
    <name type="scientific">Saccharomonospora piscinae</name>
    <dbReference type="NCBI Taxonomy" id="687388"/>
    <lineage>
        <taxon>Bacteria</taxon>
        <taxon>Bacillati</taxon>
        <taxon>Actinomycetota</taxon>
        <taxon>Actinomycetes</taxon>
        <taxon>Pseudonocardiales</taxon>
        <taxon>Pseudonocardiaceae</taxon>
        <taxon>Saccharomonospora</taxon>
    </lineage>
</organism>
<dbReference type="InterPro" id="IPR007037">
    <property type="entry name" value="SIP_rossman_dom"/>
</dbReference>
<dbReference type="InterPro" id="IPR039374">
    <property type="entry name" value="SIP_fam"/>
</dbReference>
<dbReference type="RefSeq" id="WP_081195162.1">
    <property type="nucleotide sequence ID" value="NZ_MWIH01000009.1"/>
</dbReference>
<dbReference type="Pfam" id="PF08021">
    <property type="entry name" value="FAD_binding_9"/>
    <property type="match status" value="1"/>
</dbReference>
<gene>
    <name evidence="2" type="ORF">B1813_22020</name>
</gene>
<dbReference type="Gene3D" id="2.40.30.10">
    <property type="entry name" value="Translation factors"/>
    <property type="match status" value="1"/>
</dbReference>
<dbReference type="Proteomes" id="UP000192591">
    <property type="component" value="Unassembled WGS sequence"/>
</dbReference>
<reference evidence="2 3" key="1">
    <citation type="submission" date="2017-02" db="EMBL/GenBank/DDBJ databases">
        <title>Draft genome of Saccharomonospora sp. 154.</title>
        <authorList>
            <person name="Alonso-Carmona G.S."/>
            <person name="De La Haba R."/>
            <person name="Vera-Gargallo B."/>
            <person name="Sandoval-Trujillo A.H."/>
            <person name="Ramirez-Duran N."/>
            <person name="Ventosa A."/>
        </authorList>
    </citation>
    <scope>NUCLEOTIDE SEQUENCE [LARGE SCALE GENOMIC DNA]</scope>
    <source>
        <strain evidence="2 3">LRS4.154</strain>
    </source>
</reference>
<dbReference type="STRING" id="1962155.B1813_22020"/>
<evidence type="ECO:0000313" key="3">
    <source>
        <dbReference type="Proteomes" id="UP000192591"/>
    </source>
</evidence>
<dbReference type="InterPro" id="IPR039261">
    <property type="entry name" value="FNR_nucleotide-bd"/>
</dbReference>
<dbReference type="PROSITE" id="PS51384">
    <property type="entry name" value="FAD_FR"/>
    <property type="match status" value="1"/>
</dbReference>
<dbReference type="EMBL" id="MWIH01000009">
    <property type="protein sequence ID" value="OQO89598.1"/>
    <property type="molecule type" value="Genomic_DNA"/>
</dbReference>
<dbReference type="FunFam" id="2.40.30.10:FF:000131">
    <property type="entry name" value="NADPH-dependent ferric siderophore reductase"/>
    <property type="match status" value="1"/>
</dbReference>
<dbReference type="SUPFAM" id="SSF63380">
    <property type="entry name" value="Riboflavin synthase domain-like"/>
    <property type="match status" value="1"/>
</dbReference>
<name>A0A1V8ZXS5_SACPI</name>
<comment type="caution">
    <text evidence="2">The sequence shown here is derived from an EMBL/GenBank/DDBJ whole genome shotgun (WGS) entry which is preliminary data.</text>
</comment>
<accession>A0A1V8ZXS5</accession>
<dbReference type="Pfam" id="PF04954">
    <property type="entry name" value="SIP"/>
    <property type="match status" value="1"/>
</dbReference>
<evidence type="ECO:0000259" key="1">
    <source>
        <dbReference type="PROSITE" id="PS51384"/>
    </source>
</evidence>
<keyword evidence="3" id="KW-1185">Reference proteome</keyword>
<dbReference type="CDD" id="cd06193">
    <property type="entry name" value="siderophore_interacting"/>
    <property type="match status" value="1"/>
</dbReference>
<dbReference type="PANTHER" id="PTHR30157">
    <property type="entry name" value="FERRIC REDUCTASE, NADPH-DEPENDENT"/>
    <property type="match status" value="1"/>
</dbReference>
<dbReference type="AlphaFoldDB" id="A0A1V8ZXS5"/>
<dbReference type="PANTHER" id="PTHR30157:SF0">
    <property type="entry name" value="NADPH-DEPENDENT FERRIC-CHELATE REDUCTASE"/>
    <property type="match status" value="1"/>
</dbReference>
<protein>
    <submittedName>
        <fullName evidence="2">NADPH-dependent ferric siderophore reductase</fullName>
    </submittedName>
</protein>
<dbReference type="GO" id="GO:0016491">
    <property type="term" value="F:oxidoreductase activity"/>
    <property type="evidence" value="ECO:0007669"/>
    <property type="project" value="InterPro"/>
</dbReference>
<proteinExistence type="predicted"/>
<sequence>MADRSRKNAAPTIRARVVRTERLTPHMIRVVCGGPAVSDFRHNGFTDCYVKVLFPVPGVRYPEPFDLDAVKESLPREQWPRLRSYTVRQHDPAAGELTLDVVVHGDVGLSGPWAAGARPGDEVLLRGPGGSYAPRADVDHHLLAGDESALPAIAASLEALPAGARATVCLLVHDRAEHQALPTKGSVDLRWLHRAEGDDLVADVRALDLGEGTVQAFVHGEAGAVRDLRGHLLRERGLDRDLLSISGYWRRGRTDEVWRAEKRTFME</sequence>